<dbReference type="Proteomes" id="UP001303046">
    <property type="component" value="Unassembled WGS sequence"/>
</dbReference>
<evidence type="ECO:0000313" key="1">
    <source>
        <dbReference type="EMBL" id="KAK6765034.1"/>
    </source>
</evidence>
<gene>
    <name evidence="1" type="primary">Necator_chrX.g25268</name>
    <name evidence="1" type="ORF">RB195_025102</name>
</gene>
<name>A0ABR1EQY5_NECAM</name>
<evidence type="ECO:0008006" key="3">
    <source>
        <dbReference type="Google" id="ProtNLM"/>
    </source>
</evidence>
<dbReference type="EMBL" id="JAVFWL010000006">
    <property type="protein sequence ID" value="KAK6765034.1"/>
    <property type="molecule type" value="Genomic_DNA"/>
</dbReference>
<protein>
    <recommendedName>
        <fullName evidence="3">Reverse transcriptase domain-containing protein</fullName>
    </recommendedName>
</protein>
<evidence type="ECO:0000313" key="2">
    <source>
        <dbReference type="Proteomes" id="UP001303046"/>
    </source>
</evidence>
<accession>A0ABR1EQY5</accession>
<sequence>MGVMVDGRQLHHLRFTDDIVLITPSSSQAGMLTEFDETCRCIGLKLTRWSDFFTNSFKENYDALRVPRDKRNHWMTLAPDRNKWKNN</sequence>
<comment type="caution">
    <text evidence="1">The sequence shown here is derived from an EMBL/GenBank/DDBJ whole genome shotgun (WGS) entry which is preliminary data.</text>
</comment>
<proteinExistence type="predicted"/>
<keyword evidence="2" id="KW-1185">Reference proteome</keyword>
<organism evidence="1 2">
    <name type="scientific">Necator americanus</name>
    <name type="common">Human hookworm</name>
    <dbReference type="NCBI Taxonomy" id="51031"/>
    <lineage>
        <taxon>Eukaryota</taxon>
        <taxon>Metazoa</taxon>
        <taxon>Ecdysozoa</taxon>
        <taxon>Nematoda</taxon>
        <taxon>Chromadorea</taxon>
        <taxon>Rhabditida</taxon>
        <taxon>Rhabditina</taxon>
        <taxon>Rhabditomorpha</taxon>
        <taxon>Strongyloidea</taxon>
        <taxon>Ancylostomatidae</taxon>
        <taxon>Bunostominae</taxon>
        <taxon>Necator</taxon>
    </lineage>
</organism>
<reference evidence="1 2" key="1">
    <citation type="submission" date="2023-08" db="EMBL/GenBank/DDBJ databases">
        <title>A Necator americanus chromosomal reference genome.</title>
        <authorList>
            <person name="Ilik V."/>
            <person name="Petrzelkova K.J."/>
            <person name="Pardy F."/>
            <person name="Fuh T."/>
            <person name="Niatou-Singa F.S."/>
            <person name="Gouil Q."/>
            <person name="Baker L."/>
            <person name="Ritchie M.E."/>
            <person name="Jex A.R."/>
            <person name="Gazzola D."/>
            <person name="Li H."/>
            <person name="Toshio Fujiwara R."/>
            <person name="Zhan B."/>
            <person name="Aroian R.V."/>
            <person name="Pafco B."/>
            <person name="Schwarz E.M."/>
        </authorList>
    </citation>
    <scope>NUCLEOTIDE SEQUENCE [LARGE SCALE GENOMIC DNA]</scope>
    <source>
        <strain evidence="1 2">Aroian</strain>
        <tissue evidence="1">Whole animal</tissue>
    </source>
</reference>